<sequence>MERVFDLRIHFIFYGLKNGGWVLRVFDEPPEKNLFEAVLKNWVRFKNDKFLN</sequence>
<protein>
    <submittedName>
        <fullName evidence="1">Uncharacterized protein</fullName>
    </submittedName>
</protein>
<dbReference type="EMBL" id="AFJM02000042">
    <property type="protein sequence ID" value="EMM72372.1"/>
    <property type="molecule type" value="Genomic_DNA"/>
</dbReference>
<dbReference type="AlphaFoldDB" id="M6FML8"/>
<name>M6FML8_9LEPT</name>
<evidence type="ECO:0000313" key="1">
    <source>
        <dbReference type="EMBL" id="EMM72372.1"/>
    </source>
</evidence>
<reference evidence="1 2" key="1">
    <citation type="submission" date="2013-01" db="EMBL/GenBank/DDBJ databases">
        <authorList>
            <person name="Harkins D.M."/>
            <person name="Durkin A.S."/>
            <person name="Brinkac L.M."/>
            <person name="Haft D.H."/>
            <person name="Selengut J.D."/>
            <person name="Sanka R."/>
            <person name="DePew J."/>
            <person name="Purushe J."/>
            <person name="Hospenthal D.R."/>
            <person name="Murray C.K."/>
            <person name="Pimentel G."/>
            <person name="Wasfy M."/>
            <person name="Vinetz J.M."/>
            <person name="Sutton G.G."/>
            <person name="Nierman W.C."/>
            <person name="Fouts D.E."/>
        </authorList>
    </citation>
    <scope>NUCLEOTIDE SEQUENCE [LARGE SCALE GENOMIC DNA]</scope>
    <source>
        <strain evidence="1 2">2006001855</strain>
    </source>
</reference>
<comment type="caution">
    <text evidence="1">The sequence shown here is derived from an EMBL/GenBank/DDBJ whole genome shotgun (WGS) entry which is preliminary data.</text>
</comment>
<gene>
    <name evidence="1" type="ORF">LEP1GSC038_3663</name>
</gene>
<dbReference type="Proteomes" id="UP000012101">
    <property type="component" value="Unassembled WGS sequence"/>
</dbReference>
<evidence type="ECO:0000313" key="2">
    <source>
        <dbReference type="Proteomes" id="UP000012101"/>
    </source>
</evidence>
<accession>M6FML8</accession>
<organism evidence="1 2">
    <name type="scientific">Leptospira weilii str. 2006001855</name>
    <dbReference type="NCBI Taxonomy" id="996804"/>
    <lineage>
        <taxon>Bacteria</taxon>
        <taxon>Pseudomonadati</taxon>
        <taxon>Spirochaetota</taxon>
        <taxon>Spirochaetia</taxon>
        <taxon>Leptospirales</taxon>
        <taxon>Leptospiraceae</taxon>
        <taxon>Leptospira</taxon>
    </lineage>
</organism>
<proteinExistence type="predicted"/>